<gene>
    <name evidence="1" type="ORF">BAZSYMA_ACONTIG53101_5</name>
</gene>
<accession>A0A1H6MUJ7</accession>
<reference evidence="2" key="1">
    <citation type="submission" date="2016-06" db="EMBL/GenBank/DDBJ databases">
        <authorList>
            <person name="Petersen J."/>
            <person name="Sayavedra L."/>
        </authorList>
    </citation>
    <scope>NUCLEOTIDE SEQUENCE [LARGE SCALE GENOMIC DNA]</scope>
    <source>
        <strain evidence="2">BazSymA</strain>
    </source>
</reference>
<sequence length="55" mass="5956">MTFVEGLPNPFSTSSTKLVLFLSQRALSQLTKDTLVNSALCGTVFFKFSTILAPS</sequence>
<evidence type="ECO:0000313" key="1">
    <source>
        <dbReference type="EMBL" id="SEI05805.1"/>
    </source>
</evidence>
<proteinExistence type="predicted"/>
<evidence type="ECO:0000313" key="2">
    <source>
        <dbReference type="Proteomes" id="UP000198988"/>
    </source>
</evidence>
<organism evidence="1 2">
    <name type="scientific">Bathymodiolus azoricus thioautotrophic gill symbiont</name>
    <dbReference type="NCBI Taxonomy" id="235205"/>
    <lineage>
        <taxon>Bacteria</taxon>
        <taxon>Pseudomonadati</taxon>
        <taxon>Pseudomonadota</taxon>
        <taxon>Gammaproteobacteria</taxon>
        <taxon>sulfur-oxidizing symbionts</taxon>
    </lineage>
</organism>
<dbReference type="EMBL" id="CDSC02000513">
    <property type="protein sequence ID" value="SEI05805.1"/>
    <property type="molecule type" value="Genomic_DNA"/>
</dbReference>
<name>A0A1H6MUJ7_9GAMM</name>
<protein>
    <submittedName>
        <fullName evidence="1">Uncharacterized protein</fullName>
    </submittedName>
</protein>
<dbReference type="Proteomes" id="UP000198988">
    <property type="component" value="Unassembled WGS sequence"/>
</dbReference>
<dbReference type="AlphaFoldDB" id="A0A1H6MUJ7"/>